<evidence type="ECO:0008006" key="5">
    <source>
        <dbReference type="Google" id="ProtNLM"/>
    </source>
</evidence>
<dbReference type="STRING" id="1526571.AT746_01395"/>
<dbReference type="PANTHER" id="PTHR42673:SF4">
    <property type="entry name" value="MALEYLACETOACETATE ISOMERASE"/>
    <property type="match status" value="1"/>
</dbReference>
<organism evidence="3 4">
    <name type="scientific">Lacimicrobium alkaliphilum</name>
    <dbReference type="NCBI Taxonomy" id="1526571"/>
    <lineage>
        <taxon>Bacteria</taxon>
        <taxon>Pseudomonadati</taxon>
        <taxon>Pseudomonadota</taxon>
        <taxon>Gammaproteobacteria</taxon>
        <taxon>Alteromonadales</taxon>
        <taxon>Alteromonadaceae</taxon>
        <taxon>Lacimicrobium</taxon>
    </lineage>
</organism>
<dbReference type="RefSeq" id="WP_062475416.1">
    <property type="nucleotide sequence ID" value="NZ_CP013650.1"/>
</dbReference>
<proteinExistence type="predicted"/>
<dbReference type="GO" id="GO:0006559">
    <property type="term" value="P:L-phenylalanine catabolic process"/>
    <property type="evidence" value="ECO:0007669"/>
    <property type="project" value="TreeGrafter"/>
</dbReference>
<dbReference type="Proteomes" id="UP000068447">
    <property type="component" value="Chromosome"/>
</dbReference>
<evidence type="ECO:0000313" key="4">
    <source>
        <dbReference type="Proteomes" id="UP000068447"/>
    </source>
</evidence>
<dbReference type="InterPro" id="IPR036282">
    <property type="entry name" value="Glutathione-S-Trfase_C_sf"/>
</dbReference>
<dbReference type="InterPro" id="IPR004046">
    <property type="entry name" value="GST_C"/>
</dbReference>
<dbReference type="SUPFAM" id="SSF52833">
    <property type="entry name" value="Thioredoxin-like"/>
    <property type="match status" value="1"/>
</dbReference>
<dbReference type="GO" id="GO:0016034">
    <property type="term" value="F:maleylacetoacetate isomerase activity"/>
    <property type="evidence" value="ECO:0007669"/>
    <property type="project" value="TreeGrafter"/>
</dbReference>
<evidence type="ECO:0000259" key="2">
    <source>
        <dbReference type="PROSITE" id="PS50405"/>
    </source>
</evidence>
<evidence type="ECO:0000313" key="3">
    <source>
        <dbReference type="EMBL" id="ALS97064.1"/>
    </source>
</evidence>
<feature type="domain" description="GST N-terminal" evidence="1">
    <location>
        <begin position="6"/>
        <end position="87"/>
    </location>
</feature>
<dbReference type="EMBL" id="CP013650">
    <property type="protein sequence ID" value="ALS97064.1"/>
    <property type="molecule type" value="Genomic_DNA"/>
</dbReference>
<dbReference type="GO" id="GO:0004364">
    <property type="term" value="F:glutathione transferase activity"/>
    <property type="evidence" value="ECO:0007669"/>
    <property type="project" value="TreeGrafter"/>
</dbReference>
<dbReference type="Pfam" id="PF00043">
    <property type="entry name" value="GST_C"/>
    <property type="match status" value="1"/>
</dbReference>
<dbReference type="PROSITE" id="PS50404">
    <property type="entry name" value="GST_NTER"/>
    <property type="match status" value="1"/>
</dbReference>
<dbReference type="Gene3D" id="1.20.1050.10">
    <property type="match status" value="1"/>
</dbReference>
<keyword evidence="4" id="KW-1185">Reference proteome</keyword>
<dbReference type="InterPro" id="IPR010987">
    <property type="entry name" value="Glutathione-S-Trfase_C-like"/>
</dbReference>
<dbReference type="Gene3D" id="3.40.30.10">
    <property type="entry name" value="Glutaredoxin"/>
    <property type="match status" value="1"/>
</dbReference>
<dbReference type="OrthoDB" id="5740960at2"/>
<dbReference type="PANTHER" id="PTHR42673">
    <property type="entry name" value="MALEYLACETOACETATE ISOMERASE"/>
    <property type="match status" value="1"/>
</dbReference>
<dbReference type="InterPro" id="IPR036249">
    <property type="entry name" value="Thioredoxin-like_sf"/>
</dbReference>
<dbReference type="CDD" id="cd00570">
    <property type="entry name" value="GST_N_family"/>
    <property type="match status" value="1"/>
</dbReference>
<sequence length="269" mass="31243">MKKEMPELTLYHDWDSLMSFKVRAALAEKQLPWQSQRVVLREFEHLQTDYLRLNPNGVVPTLVHQQAVITESSVINEYLEDAFPAIPLTPSASEGKAKMRQWCKYFDDEIHPALRPLTFELMIRQRFRTMQKQQLEQLVQAHPMPQRAEAFRKLVGTDTDMQAVFSAIERVRNIIRNLAQRVSHTPWLAGSDYSLADTASMALVDRLQRLQLDCLWQEAPETADWLQRLQTRPAFRQAQPSADLRMPSPQPEIMARVRQELLTPARQAD</sequence>
<dbReference type="InterPro" id="IPR040079">
    <property type="entry name" value="Glutathione_S-Trfase"/>
</dbReference>
<protein>
    <recommendedName>
        <fullName evidence="5">Glutathione S-transferase</fullName>
    </recommendedName>
</protein>
<name>A0A0U3AVU1_9ALTE</name>
<dbReference type="AlphaFoldDB" id="A0A0U3AVU1"/>
<reference evidence="3 4" key="1">
    <citation type="submission" date="2015-12" db="EMBL/GenBank/DDBJ databases">
        <title>Complete genome of Lacimicrobium alkaliphilum KCTC 32984.</title>
        <authorList>
            <person name="Kim S.-G."/>
            <person name="Lee Y.-J."/>
        </authorList>
    </citation>
    <scope>NUCLEOTIDE SEQUENCE [LARGE SCALE GENOMIC DNA]</scope>
    <source>
        <strain evidence="3 4">YelD216</strain>
    </source>
</reference>
<accession>A0A0U3AVU1</accession>
<dbReference type="GO" id="GO:0006749">
    <property type="term" value="P:glutathione metabolic process"/>
    <property type="evidence" value="ECO:0007669"/>
    <property type="project" value="TreeGrafter"/>
</dbReference>
<dbReference type="SUPFAM" id="SSF47616">
    <property type="entry name" value="GST C-terminal domain-like"/>
    <property type="match status" value="1"/>
</dbReference>
<feature type="domain" description="GST C-terminal" evidence="2">
    <location>
        <begin position="92"/>
        <end position="250"/>
    </location>
</feature>
<dbReference type="KEGG" id="lal:AT746_01395"/>
<dbReference type="SFLD" id="SFLDS00019">
    <property type="entry name" value="Glutathione_Transferase_(cytos"/>
    <property type="match status" value="1"/>
</dbReference>
<dbReference type="PROSITE" id="PS50405">
    <property type="entry name" value="GST_CTER"/>
    <property type="match status" value="1"/>
</dbReference>
<evidence type="ECO:0000259" key="1">
    <source>
        <dbReference type="PROSITE" id="PS50404"/>
    </source>
</evidence>
<dbReference type="InterPro" id="IPR004045">
    <property type="entry name" value="Glutathione_S-Trfase_N"/>
</dbReference>
<dbReference type="SFLD" id="SFLDG00358">
    <property type="entry name" value="Main_(cytGST)"/>
    <property type="match status" value="1"/>
</dbReference>
<dbReference type="Pfam" id="PF13409">
    <property type="entry name" value="GST_N_2"/>
    <property type="match status" value="1"/>
</dbReference>
<gene>
    <name evidence="3" type="ORF">AT746_01395</name>
</gene>